<keyword evidence="2" id="KW-1185">Reference proteome</keyword>
<accession>A0AB34JMY7</accession>
<dbReference type="EMBL" id="JBGBPQ010000007">
    <property type="protein sequence ID" value="KAL1522054.1"/>
    <property type="molecule type" value="Genomic_DNA"/>
</dbReference>
<organism evidence="1 2">
    <name type="scientific">Prymnesium parvum</name>
    <name type="common">Toxic golden alga</name>
    <dbReference type="NCBI Taxonomy" id="97485"/>
    <lineage>
        <taxon>Eukaryota</taxon>
        <taxon>Haptista</taxon>
        <taxon>Haptophyta</taxon>
        <taxon>Prymnesiophyceae</taxon>
        <taxon>Prymnesiales</taxon>
        <taxon>Prymnesiaceae</taxon>
        <taxon>Prymnesium</taxon>
    </lineage>
</organism>
<reference evidence="1 2" key="1">
    <citation type="journal article" date="2024" name="Science">
        <title>Giant polyketide synthase enzymes in the biosynthesis of giant marine polyether toxins.</title>
        <authorList>
            <person name="Fallon T.R."/>
            <person name="Shende V.V."/>
            <person name="Wierzbicki I.H."/>
            <person name="Pendleton A.L."/>
            <person name="Watervoot N.F."/>
            <person name="Auber R.P."/>
            <person name="Gonzalez D.J."/>
            <person name="Wisecaver J.H."/>
            <person name="Moore B.S."/>
        </authorList>
    </citation>
    <scope>NUCLEOTIDE SEQUENCE [LARGE SCALE GENOMIC DNA]</scope>
    <source>
        <strain evidence="1 2">12B1</strain>
    </source>
</reference>
<evidence type="ECO:0000313" key="2">
    <source>
        <dbReference type="Proteomes" id="UP001515480"/>
    </source>
</evidence>
<name>A0AB34JMY7_PRYPA</name>
<sequence length="237" mass="25657">MCGSISAVLPSADVARTQPSRTSPPRVPVTFSSFQQYEAVFGTLLFLSSDAARAEEVVVIDSKANVKWDVGIDRSPVAVVLSRLLASSNPAVGDNLAIFLGAPATWQAIGSVLHVDATSVAISITSWTSQPSPDVTVFQVSKAWNSLPFERMLLAVSCFARSEFSMSRYLRTCILGVLPPLPPLRVVFPPSWSAPGLRELNDPQRTAVEHACLLPPPLPHPRAAWYWQDGGRQHGNK</sequence>
<comment type="caution">
    <text evidence="1">The sequence shown here is derived from an EMBL/GenBank/DDBJ whole genome shotgun (WGS) entry which is preliminary data.</text>
</comment>
<evidence type="ECO:0000313" key="1">
    <source>
        <dbReference type="EMBL" id="KAL1522054.1"/>
    </source>
</evidence>
<proteinExistence type="predicted"/>
<protein>
    <submittedName>
        <fullName evidence="1">Uncharacterized protein</fullName>
    </submittedName>
</protein>
<dbReference type="Proteomes" id="UP001515480">
    <property type="component" value="Unassembled WGS sequence"/>
</dbReference>
<dbReference type="AlphaFoldDB" id="A0AB34JMY7"/>
<gene>
    <name evidence="1" type="ORF">AB1Y20_021699</name>
</gene>